<evidence type="ECO:0000313" key="2">
    <source>
        <dbReference type="EMBL" id="MFC5452680.1"/>
    </source>
</evidence>
<dbReference type="InterPro" id="IPR013785">
    <property type="entry name" value="Aldolase_TIM"/>
</dbReference>
<evidence type="ECO:0000256" key="1">
    <source>
        <dbReference type="ARBA" id="ARBA00023239"/>
    </source>
</evidence>
<dbReference type="SUPFAM" id="SSF51569">
    <property type="entry name" value="Aldolase"/>
    <property type="match status" value="1"/>
</dbReference>
<name>A0ABW0KHJ1_9BACL</name>
<gene>
    <name evidence="2" type="ORF">ACFPOG_31225</name>
</gene>
<sequence>MDGGNRGADPRFLYCCDLELLRAKKQAVEGARLNIYNANSATLLESLKFGIAGYSGIMANFHPECYVWLLRNWEHAEAEAADHLSSFLTMSSWIEKQLYPVNAKYYLMLEGVLSNYRCRVKDHSQFSATDRLEVEQVRRFSKAMAQQYAIS</sequence>
<keyword evidence="3" id="KW-1185">Reference proteome</keyword>
<comment type="caution">
    <text evidence="2">The sequence shown here is derived from an EMBL/GenBank/DDBJ whole genome shotgun (WGS) entry which is preliminary data.</text>
</comment>
<dbReference type="Gene3D" id="3.20.20.70">
    <property type="entry name" value="Aldolase class I"/>
    <property type="match status" value="1"/>
</dbReference>
<dbReference type="RefSeq" id="WP_333742441.1">
    <property type="nucleotide sequence ID" value="NZ_JAQFVF010000009.1"/>
</dbReference>
<protein>
    <submittedName>
        <fullName evidence="2">Dihydrodipicolinate synthase family protein</fullName>
    </submittedName>
</protein>
<dbReference type="Pfam" id="PF00701">
    <property type="entry name" value="DHDPS"/>
    <property type="match status" value="1"/>
</dbReference>
<proteinExistence type="predicted"/>
<accession>A0ABW0KHJ1</accession>
<dbReference type="EMBL" id="JBHSMJ010000063">
    <property type="protein sequence ID" value="MFC5452680.1"/>
    <property type="molecule type" value="Genomic_DNA"/>
</dbReference>
<organism evidence="2 3">
    <name type="scientific">Paenibacillus aestuarii</name>
    <dbReference type="NCBI Taxonomy" id="516965"/>
    <lineage>
        <taxon>Bacteria</taxon>
        <taxon>Bacillati</taxon>
        <taxon>Bacillota</taxon>
        <taxon>Bacilli</taxon>
        <taxon>Bacillales</taxon>
        <taxon>Paenibacillaceae</taxon>
        <taxon>Paenibacillus</taxon>
    </lineage>
</organism>
<evidence type="ECO:0000313" key="3">
    <source>
        <dbReference type="Proteomes" id="UP001596044"/>
    </source>
</evidence>
<keyword evidence="1" id="KW-0456">Lyase</keyword>
<dbReference type="InterPro" id="IPR002220">
    <property type="entry name" value="DapA-like"/>
</dbReference>
<reference evidence="3" key="1">
    <citation type="journal article" date="2019" name="Int. J. Syst. Evol. Microbiol.">
        <title>The Global Catalogue of Microorganisms (GCM) 10K type strain sequencing project: providing services to taxonomists for standard genome sequencing and annotation.</title>
        <authorList>
            <consortium name="The Broad Institute Genomics Platform"/>
            <consortium name="The Broad Institute Genome Sequencing Center for Infectious Disease"/>
            <person name="Wu L."/>
            <person name="Ma J."/>
        </authorList>
    </citation>
    <scope>NUCLEOTIDE SEQUENCE [LARGE SCALE GENOMIC DNA]</scope>
    <source>
        <strain evidence="3">KACC 11904</strain>
    </source>
</reference>
<dbReference type="Proteomes" id="UP001596044">
    <property type="component" value="Unassembled WGS sequence"/>
</dbReference>